<sequence>MGITTITGPNTVTTVRTTELARLTELVRAARDGRPALVELTGDPGTGKTRLLTALAREAREHGLAVLHGRCSEAEAQVPFHPFVQALTARQGAGAEAGTRATATAALVEALTDVPPGAEQSVWRSPYFAGVRRLLTAGPAASPGGTLLVLDDFHWADAGSARLVETLIRWPVDRGLMVVVAHRPRQAPVALRAVLQQGGELGAVETLTLGALAAHRCAEVLGLSADAPELPRLYAHSGGNPLYLTALAEAGSPAGDALDLWTSSSLGARLLAETELLPAVPRRVVHAAAVLGSVFDIDAVAEVAETSRDEACRALSELRRRDLVRSTAAPGALAFRHPLLRGCLYADADACWRSGAHRRARDRCVRLGLPALDIAPHIERAGSGMRPADAEVLAAAARACVQAGRPAEAAHWLTSALRLGRRAGDGGSTGPADGELWKQVVRALAAEGDAERIVALLADVLAGPDGRSPQLRARAVAFLAAVLAALGHDEDAQALLAAELPAAQAASPGAGLLLRVSRQLGKVLAGQVPARTDVEVLVHGTDRADPVTAGGALGLAGLCAVLDGDMCAAEMSLDAAAQALDEVDSGRQAGDQEAGHLLVLSWAEALMGWYGPAYGHAERALTAVRARGDAHFLPPLLDTLGYVHYQSGRLADALGAVREGSAAARAMGRGDHVALSDAITAAAWAQLGRTSPRPATTGSFGRDAPEPRTPLNALLLAEASLASGDADTALALLLPEREAWRVSEPVAVFAARNYELLAAAAVQTEADSDTLDAWAERAAAAASATGLVEQSGHALLARGHALMGRALTAEAARCYGEAQRLFGDSSPAGARARELARSAVRLTARRESSGLDELTLREREVAELAGEGLKTKDIAGRLRVSPRTVDVHLTHIYSKLGVNSRAALVRLMALAG</sequence>
<gene>
    <name evidence="4" type="ORF">P8A19_37455</name>
</gene>
<evidence type="ECO:0000313" key="4">
    <source>
        <dbReference type="EMBL" id="WLQ60770.1"/>
    </source>
</evidence>
<proteinExistence type="predicted"/>
<accession>A0ABY9IZ12</accession>
<dbReference type="PROSITE" id="PS00622">
    <property type="entry name" value="HTH_LUXR_1"/>
    <property type="match status" value="1"/>
</dbReference>
<dbReference type="SUPFAM" id="SSF46894">
    <property type="entry name" value="C-terminal effector domain of the bipartite response regulators"/>
    <property type="match status" value="1"/>
</dbReference>
<organism evidence="4 5">
    <name type="scientific">Streptomyces poriferorum</name>
    <dbReference type="NCBI Taxonomy" id="2798799"/>
    <lineage>
        <taxon>Bacteria</taxon>
        <taxon>Bacillati</taxon>
        <taxon>Actinomycetota</taxon>
        <taxon>Actinomycetes</taxon>
        <taxon>Kitasatosporales</taxon>
        <taxon>Streptomycetaceae</taxon>
        <taxon>Streptomyces</taxon>
    </lineage>
</organism>
<dbReference type="PANTHER" id="PTHR16305:SF35">
    <property type="entry name" value="TRANSCRIPTIONAL ACTIVATOR DOMAIN"/>
    <property type="match status" value="1"/>
</dbReference>
<dbReference type="PANTHER" id="PTHR16305">
    <property type="entry name" value="TESTICULAR SOLUBLE ADENYLYL CYCLASE"/>
    <property type="match status" value="1"/>
</dbReference>
<dbReference type="PROSITE" id="PS50043">
    <property type="entry name" value="HTH_LUXR_2"/>
    <property type="match status" value="1"/>
</dbReference>
<dbReference type="SMART" id="SM00421">
    <property type="entry name" value="HTH_LUXR"/>
    <property type="match status" value="1"/>
</dbReference>
<keyword evidence="2" id="KW-0067">ATP-binding</keyword>
<dbReference type="Gene3D" id="3.40.50.300">
    <property type="entry name" value="P-loop containing nucleotide triphosphate hydrolases"/>
    <property type="match status" value="1"/>
</dbReference>
<evidence type="ECO:0000313" key="5">
    <source>
        <dbReference type="Proteomes" id="UP001235744"/>
    </source>
</evidence>
<dbReference type="SUPFAM" id="SSF52540">
    <property type="entry name" value="P-loop containing nucleoside triphosphate hydrolases"/>
    <property type="match status" value="1"/>
</dbReference>
<evidence type="ECO:0000256" key="2">
    <source>
        <dbReference type="ARBA" id="ARBA00022840"/>
    </source>
</evidence>
<dbReference type="InterPro" id="IPR027417">
    <property type="entry name" value="P-loop_NTPase"/>
</dbReference>
<dbReference type="EMBL" id="CP120988">
    <property type="protein sequence ID" value="WLQ60770.1"/>
    <property type="molecule type" value="Genomic_DNA"/>
</dbReference>
<dbReference type="InterPro" id="IPR036388">
    <property type="entry name" value="WH-like_DNA-bd_sf"/>
</dbReference>
<keyword evidence="1" id="KW-0547">Nucleotide-binding</keyword>
<dbReference type="Pfam" id="PF13191">
    <property type="entry name" value="AAA_16"/>
    <property type="match status" value="1"/>
</dbReference>
<dbReference type="CDD" id="cd06170">
    <property type="entry name" value="LuxR_C_like"/>
    <property type="match status" value="1"/>
</dbReference>
<dbReference type="PRINTS" id="PR00038">
    <property type="entry name" value="HTHLUXR"/>
</dbReference>
<dbReference type="SUPFAM" id="SSF48452">
    <property type="entry name" value="TPR-like"/>
    <property type="match status" value="1"/>
</dbReference>
<name>A0ABY9IZ12_9ACTN</name>
<evidence type="ECO:0000256" key="1">
    <source>
        <dbReference type="ARBA" id="ARBA00022741"/>
    </source>
</evidence>
<dbReference type="InterPro" id="IPR016032">
    <property type="entry name" value="Sig_transdc_resp-reg_C-effctor"/>
</dbReference>
<dbReference type="InterPro" id="IPR011990">
    <property type="entry name" value="TPR-like_helical_dom_sf"/>
</dbReference>
<protein>
    <submittedName>
        <fullName evidence="4">AAA family ATPase</fullName>
    </submittedName>
</protein>
<keyword evidence="5" id="KW-1185">Reference proteome</keyword>
<reference evidence="4 5" key="1">
    <citation type="submission" date="2023-03" db="EMBL/GenBank/DDBJ databases">
        <title>Isolation and description of six Streptomyces strains from soil environments, able to metabolize different microbial glucans.</title>
        <authorList>
            <person name="Widen T."/>
            <person name="Larsbrink J."/>
        </authorList>
    </citation>
    <scope>NUCLEOTIDE SEQUENCE [LARGE SCALE GENOMIC DNA]</scope>
    <source>
        <strain evidence="4 5">Alt2</strain>
    </source>
</reference>
<dbReference type="Gene3D" id="1.25.40.10">
    <property type="entry name" value="Tetratricopeptide repeat domain"/>
    <property type="match status" value="1"/>
</dbReference>
<dbReference type="RefSeq" id="WP_306069034.1">
    <property type="nucleotide sequence ID" value="NZ_CP120988.1"/>
</dbReference>
<evidence type="ECO:0000259" key="3">
    <source>
        <dbReference type="PROSITE" id="PS50043"/>
    </source>
</evidence>
<dbReference type="Gene3D" id="1.10.10.10">
    <property type="entry name" value="Winged helix-like DNA-binding domain superfamily/Winged helix DNA-binding domain"/>
    <property type="match status" value="1"/>
</dbReference>
<dbReference type="InterPro" id="IPR041664">
    <property type="entry name" value="AAA_16"/>
</dbReference>
<dbReference type="Pfam" id="PF00196">
    <property type="entry name" value="GerE"/>
    <property type="match status" value="1"/>
</dbReference>
<dbReference type="InterPro" id="IPR000792">
    <property type="entry name" value="Tscrpt_reg_LuxR_C"/>
</dbReference>
<feature type="domain" description="HTH luxR-type" evidence="3">
    <location>
        <begin position="847"/>
        <end position="912"/>
    </location>
</feature>
<dbReference type="Proteomes" id="UP001235744">
    <property type="component" value="Chromosome"/>
</dbReference>